<sequence>MMISPESYYEEHLKGKTKEELMTTIRGLKQEIGRLKNSLENPYADKKTVIKPSKDNRIYWNREYLDIAKQAYVEAGGIYNLSKAEKKIADFDANVNAICKITFNIGGYFGGYRTYIVLLSDELKAYTKLWEVKEPLLLLDDNDEPYTKNIFVAALKELHISEWRRHYTTGRFGYTVLDGTQWELEFKYSDGHKAVVFEGDNSYPYNFNTLLRLFGIDVIERD</sequence>
<dbReference type="RefSeq" id="WP_153833511.1">
    <property type="nucleotide sequence ID" value="NZ_WJQT01000031.1"/>
</dbReference>
<protein>
    <submittedName>
        <fullName evidence="1">Uncharacterized protein</fullName>
    </submittedName>
</protein>
<comment type="caution">
    <text evidence="1">The sequence shown here is derived from an EMBL/GenBank/DDBJ whole genome shotgun (WGS) entry which is preliminary data.</text>
</comment>
<organism evidence="1 2">
    <name type="scientific">Fundicoccus ignavus</name>
    <dbReference type="NCBI Taxonomy" id="2664442"/>
    <lineage>
        <taxon>Bacteria</taxon>
        <taxon>Bacillati</taxon>
        <taxon>Bacillota</taxon>
        <taxon>Bacilli</taxon>
        <taxon>Lactobacillales</taxon>
        <taxon>Aerococcaceae</taxon>
        <taxon>Fundicoccus</taxon>
    </lineage>
</organism>
<accession>A0A844CBH4</accession>
<reference evidence="1 2" key="1">
    <citation type="submission" date="2019-11" db="EMBL/GenBank/DDBJ databases">
        <title>Characterisation of Fundicoccus ignavus gen. nov. sp. nov., a novel genus of the family Aerococcaceae from bulk tank milk.</title>
        <authorList>
            <person name="Siebert A."/>
            <person name="Huptas C."/>
            <person name="Wenning M."/>
            <person name="Scherer S."/>
            <person name="Doll E.V."/>
        </authorList>
    </citation>
    <scope>NUCLEOTIDE SEQUENCE [LARGE SCALE GENOMIC DNA]</scope>
    <source>
        <strain evidence="1 2">DSM 109652</strain>
    </source>
</reference>
<dbReference type="EMBL" id="WJQT01000031">
    <property type="protein sequence ID" value="MRJ48466.1"/>
    <property type="molecule type" value="Genomic_DNA"/>
</dbReference>
<name>A0A844CBH4_9LACT</name>
<evidence type="ECO:0000313" key="1">
    <source>
        <dbReference type="EMBL" id="MRJ48466.1"/>
    </source>
</evidence>
<dbReference type="AlphaFoldDB" id="A0A844CBH4"/>
<dbReference type="Proteomes" id="UP000440066">
    <property type="component" value="Unassembled WGS sequence"/>
</dbReference>
<gene>
    <name evidence="1" type="ORF">GF867_13010</name>
</gene>
<proteinExistence type="predicted"/>
<evidence type="ECO:0000313" key="2">
    <source>
        <dbReference type="Proteomes" id="UP000440066"/>
    </source>
</evidence>